<dbReference type="EMBL" id="JAVDWN010000026">
    <property type="protein sequence ID" value="MDR7166087.1"/>
    <property type="molecule type" value="Genomic_DNA"/>
</dbReference>
<gene>
    <name evidence="1" type="ORF">J2X12_004141</name>
</gene>
<dbReference type="AlphaFoldDB" id="A0AAW8NET8"/>
<accession>A0AAW8NET8</accession>
<comment type="caution">
    <text evidence="1">The sequence shown here is derived from an EMBL/GenBank/DDBJ whole genome shotgun (WGS) entry which is preliminary data.</text>
</comment>
<organism evidence="1 2">
    <name type="scientific">Pseudarthrobacter oxydans</name>
    <name type="common">Arthrobacter oxydans</name>
    <dbReference type="NCBI Taxonomy" id="1671"/>
    <lineage>
        <taxon>Bacteria</taxon>
        <taxon>Bacillati</taxon>
        <taxon>Actinomycetota</taxon>
        <taxon>Actinomycetes</taxon>
        <taxon>Micrococcales</taxon>
        <taxon>Micrococcaceae</taxon>
        <taxon>Pseudarthrobacter</taxon>
    </lineage>
</organism>
<evidence type="ECO:0000313" key="1">
    <source>
        <dbReference type="EMBL" id="MDR7166087.1"/>
    </source>
</evidence>
<proteinExistence type="predicted"/>
<protein>
    <submittedName>
        <fullName evidence="1">Uncharacterized protein</fullName>
    </submittedName>
</protein>
<sequence>MSRYHVIDTKNGEVVRQYARIGSARPYRCDYRYKKRSWLERWMATEKGRLVLSVSVALLIGLSV</sequence>
<name>A0AAW8NET8_PSEOX</name>
<dbReference type="Proteomes" id="UP001262032">
    <property type="component" value="Unassembled WGS sequence"/>
</dbReference>
<reference evidence="1" key="1">
    <citation type="submission" date="2023-07" db="EMBL/GenBank/DDBJ databases">
        <title>Sorghum-associated microbial communities from plants grown in Nebraska, USA.</title>
        <authorList>
            <person name="Schachtman D."/>
        </authorList>
    </citation>
    <scope>NUCLEOTIDE SEQUENCE</scope>
    <source>
        <strain evidence="1">BE261</strain>
    </source>
</reference>
<evidence type="ECO:0000313" key="2">
    <source>
        <dbReference type="Proteomes" id="UP001262032"/>
    </source>
</evidence>